<feature type="chain" id="PRO_5014094871" description="Bifunctional inhibitor/plant lipid transfer protein/seed storage helical domain-containing protein" evidence="1">
    <location>
        <begin position="19"/>
        <end position="104"/>
    </location>
</feature>
<reference evidence="2 3" key="1">
    <citation type="journal article" date="2010" name="Nature">
        <title>Genome sequencing and analysis of the model grass Brachypodium distachyon.</title>
        <authorList>
            <consortium name="International Brachypodium Initiative"/>
        </authorList>
    </citation>
    <scope>NUCLEOTIDE SEQUENCE [LARGE SCALE GENOMIC DNA]</scope>
    <source>
        <strain evidence="2 3">Bd21</strain>
    </source>
</reference>
<protein>
    <recommendedName>
        <fullName evidence="5">Bifunctional inhibitor/plant lipid transfer protein/seed storage helical domain-containing protein</fullName>
    </recommendedName>
</protein>
<feature type="signal peptide" evidence="1">
    <location>
        <begin position="1"/>
        <end position="18"/>
    </location>
</feature>
<dbReference type="OMA" id="DECERGC"/>
<name>I1HWF7_BRADI</name>
<evidence type="ECO:0000313" key="4">
    <source>
        <dbReference type="Proteomes" id="UP000008810"/>
    </source>
</evidence>
<reference evidence="3" key="3">
    <citation type="submission" date="2018-08" db="UniProtKB">
        <authorList>
            <consortium name="EnsemblPlants"/>
        </authorList>
    </citation>
    <scope>IDENTIFICATION</scope>
    <source>
        <strain evidence="3">cv. Bd21</strain>
    </source>
</reference>
<dbReference type="PANTHER" id="PTHR36483">
    <property type="entry name" value="OS02G0130700 PROTEIN"/>
    <property type="match status" value="1"/>
</dbReference>
<keyword evidence="1" id="KW-0732">Signal</keyword>
<reference evidence="2" key="2">
    <citation type="submission" date="2017-06" db="EMBL/GenBank/DDBJ databases">
        <title>WGS assembly of Brachypodium distachyon.</title>
        <authorList>
            <consortium name="The International Brachypodium Initiative"/>
            <person name="Lucas S."/>
            <person name="Harmon-Smith M."/>
            <person name="Lail K."/>
            <person name="Tice H."/>
            <person name="Grimwood J."/>
            <person name="Bruce D."/>
            <person name="Barry K."/>
            <person name="Shu S."/>
            <person name="Lindquist E."/>
            <person name="Wang M."/>
            <person name="Pitluck S."/>
            <person name="Vogel J.P."/>
            <person name="Garvin D.F."/>
            <person name="Mockler T.C."/>
            <person name="Schmutz J."/>
            <person name="Rokhsar D."/>
            <person name="Bevan M.W."/>
        </authorList>
    </citation>
    <scope>NUCLEOTIDE SEQUENCE</scope>
    <source>
        <strain evidence="2">Bd21</strain>
    </source>
</reference>
<evidence type="ECO:0000256" key="1">
    <source>
        <dbReference type="SAM" id="SignalP"/>
    </source>
</evidence>
<dbReference type="HOGENOM" id="CLU_146290_1_0_1"/>
<evidence type="ECO:0008006" key="5">
    <source>
        <dbReference type="Google" id="ProtNLM"/>
    </source>
</evidence>
<evidence type="ECO:0000313" key="2">
    <source>
        <dbReference type="EMBL" id="KQJ92940.1"/>
    </source>
</evidence>
<dbReference type="EnsemblPlants" id="KQJ92940">
    <property type="protein sequence ID" value="KQJ92940"/>
    <property type="gene ID" value="BRADI_3g01710v3"/>
</dbReference>
<dbReference type="EMBL" id="CM000882">
    <property type="protein sequence ID" value="KQJ92940.1"/>
    <property type="molecule type" value="Genomic_DNA"/>
</dbReference>
<dbReference type="PANTHER" id="PTHR36483:SF12">
    <property type="entry name" value="ACIDIC PROTEIN"/>
    <property type="match status" value="1"/>
</dbReference>
<evidence type="ECO:0000313" key="3">
    <source>
        <dbReference type="EnsemblPlants" id="KQJ92940"/>
    </source>
</evidence>
<accession>I1HWF7</accession>
<organism evidence="3">
    <name type="scientific">Brachypodium distachyon</name>
    <name type="common">Purple false brome</name>
    <name type="synonym">Trachynia distachya</name>
    <dbReference type="NCBI Taxonomy" id="15368"/>
    <lineage>
        <taxon>Eukaryota</taxon>
        <taxon>Viridiplantae</taxon>
        <taxon>Streptophyta</taxon>
        <taxon>Embryophyta</taxon>
        <taxon>Tracheophyta</taxon>
        <taxon>Spermatophyta</taxon>
        <taxon>Magnoliopsida</taxon>
        <taxon>Liliopsida</taxon>
        <taxon>Poales</taxon>
        <taxon>Poaceae</taxon>
        <taxon>BOP clade</taxon>
        <taxon>Pooideae</taxon>
        <taxon>Stipodae</taxon>
        <taxon>Brachypodieae</taxon>
        <taxon>Brachypodium</taxon>
    </lineage>
</organism>
<dbReference type="InParanoid" id="I1HWF7"/>
<keyword evidence="4" id="KW-1185">Reference proteome</keyword>
<gene>
    <name evidence="2" type="ORF">BRADI_3g01710v3</name>
</gene>
<sequence>MAALCVLFLLSLQRQAAAAAWEPSSFCQCYDPCFAECRRHAPKLVCMFNRAKKCANSPDAAVHRGHGGERAAMCEIACAAISVCGAQPHNAADDEAACVRDCMK</sequence>
<dbReference type="Gramene" id="KQJ92940">
    <property type="protein sequence ID" value="KQJ92940"/>
    <property type="gene ID" value="BRADI_3g01710v3"/>
</dbReference>
<proteinExistence type="predicted"/>
<dbReference type="AlphaFoldDB" id="I1HWF7"/>
<dbReference type="Proteomes" id="UP000008810">
    <property type="component" value="Chromosome 3"/>
</dbReference>